<dbReference type="PROSITE" id="PS51273">
    <property type="entry name" value="GATASE_TYPE_1"/>
    <property type="match status" value="1"/>
</dbReference>
<evidence type="ECO:0000256" key="1">
    <source>
        <dbReference type="ARBA" id="ARBA00005091"/>
    </source>
</evidence>
<dbReference type="Pfam" id="PF00117">
    <property type="entry name" value="GATase"/>
    <property type="match status" value="1"/>
</dbReference>
<dbReference type="GO" id="GO:0004359">
    <property type="term" value="F:glutaminase activity"/>
    <property type="evidence" value="ECO:0007669"/>
    <property type="project" value="UniProtKB-EC"/>
</dbReference>
<keyword evidence="3 11" id="KW-0028">Amino-acid biosynthesis</keyword>
<dbReference type="GO" id="GO:0000105">
    <property type="term" value="P:L-histidine biosynthetic process"/>
    <property type="evidence" value="ECO:0007669"/>
    <property type="project" value="UniProtKB-UniRule"/>
</dbReference>
<dbReference type="PANTHER" id="PTHR42701:SF1">
    <property type="entry name" value="IMIDAZOLE GLYCEROL PHOSPHATE SYNTHASE SUBUNIT HISH"/>
    <property type="match status" value="1"/>
</dbReference>
<dbReference type="EMBL" id="QFRA01000007">
    <property type="protein sequence ID" value="PZR05294.1"/>
    <property type="molecule type" value="Genomic_DNA"/>
</dbReference>
<dbReference type="EC" id="4.3.2.10" evidence="11"/>
<evidence type="ECO:0000256" key="2">
    <source>
        <dbReference type="ARBA" id="ARBA00011152"/>
    </source>
</evidence>
<dbReference type="GO" id="GO:0000107">
    <property type="term" value="F:imidazoleglycerol-phosphate synthase activity"/>
    <property type="evidence" value="ECO:0007669"/>
    <property type="project" value="UniProtKB-UniRule"/>
</dbReference>
<evidence type="ECO:0000256" key="11">
    <source>
        <dbReference type="HAMAP-Rule" id="MF_00278"/>
    </source>
</evidence>
<proteinExistence type="inferred from homology"/>
<dbReference type="InterPro" id="IPR010139">
    <property type="entry name" value="Imidazole-glycPsynth_HisH"/>
</dbReference>
<dbReference type="GO" id="GO:0005737">
    <property type="term" value="C:cytoplasm"/>
    <property type="evidence" value="ECO:0007669"/>
    <property type="project" value="UniProtKB-SubCell"/>
</dbReference>
<evidence type="ECO:0000256" key="6">
    <source>
        <dbReference type="ARBA" id="ARBA00023102"/>
    </source>
</evidence>
<accession>A0A2W5UPZ1</accession>
<keyword evidence="6 11" id="KW-0368">Histidine biosynthesis</keyword>
<dbReference type="Gene3D" id="3.40.50.880">
    <property type="match status" value="1"/>
</dbReference>
<dbReference type="SUPFAM" id="SSF52317">
    <property type="entry name" value="Class I glutamine amidotransferase-like"/>
    <property type="match status" value="1"/>
</dbReference>
<dbReference type="PANTHER" id="PTHR42701">
    <property type="entry name" value="IMIDAZOLE GLYCEROL PHOSPHATE SYNTHASE SUBUNIT HISH"/>
    <property type="match status" value="1"/>
</dbReference>
<feature type="active site" evidence="11">
    <location>
        <position position="253"/>
    </location>
</feature>
<dbReference type="AlphaFoldDB" id="A0A2W5UPZ1"/>
<evidence type="ECO:0000256" key="10">
    <source>
        <dbReference type="ARBA" id="ARBA00049534"/>
    </source>
</evidence>
<feature type="active site" evidence="11">
    <location>
        <position position="251"/>
    </location>
</feature>
<comment type="catalytic activity">
    <reaction evidence="9 11">
        <text>5-[(5-phospho-1-deoxy-D-ribulos-1-ylimino)methylamino]-1-(5-phospho-beta-D-ribosyl)imidazole-4-carboxamide + L-glutamine = D-erythro-1-(imidazol-4-yl)glycerol 3-phosphate + 5-amino-1-(5-phospho-beta-D-ribosyl)imidazole-4-carboxamide + L-glutamate + H(+)</text>
        <dbReference type="Rhea" id="RHEA:24793"/>
        <dbReference type="ChEBI" id="CHEBI:15378"/>
        <dbReference type="ChEBI" id="CHEBI:29985"/>
        <dbReference type="ChEBI" id="CHEBI:58278"/>
        <dbReference type="ChEBI" id="CHEBI:58359"/>
        <dbReference type="ChEBI" id="CHEBI:58475"/>
        <dbReference type="ChEBI" id="CHEBI:58525"/>
        <dbReference type="EC" id="4.3.2.10"/>
    </reaction>
</comment>
<keyword evidence="5 11" id="KW-0315">Glutamine amidotransferase</keyword>
<evidence type="ECO:0000256" key="4">
    <source>
        <dbReference type="ARBA" id="ARBA00022801"/>
    </source>
</evidence>
<organism evidence="14 15">
    <name type="scientific">Corynebacterium kroppenstedtii</name>
    <dbReference type="NCBI Taxonomy" id="161879"/>
    <lineage>
        <taxon>Bacteria</taxon>
        <taxon>Bacillati</taxon>
        <taxon>Actinomycetota</taxon>
        <taxon>Actinomycetes</taxon>
        <taxon>Mycobacteriales</taxon>
        <taxon>Corynebacteriaceae</taxon>
        <taxon>Corynebacterium</taxon>
    </lineage>
</organism>
<name>A0A2W5UPZ1_9CORY</name>
<evidence type="ECO:0000313" key="15">
    <source>
        <dbReference type="Proteomes" id="UP000249432"/>
    </source>
</evidence>
<dbReference type="UniPathway" id="UPA00031">
    <property type="reaction ID" value="UER00010"/>
</dbReference>
<dbReference type="InterPro" id="IPR029062">
    <property type="entry name" value="Class_I_gatase-like"/>
</dbReference>
<reference evidence="14 15" key="1">
    <citation type="submission" date="2017-08" db="EMBL/GenBank/DDBJ databases">
        <title>Infants hospitalized years apart are colonized by the same room-sourced microbial strains.</title>
        <authorList>
            <person name="Brooks B."/>
            <person name="Olm M.R."/>
            <person name="Firek B.A."/>
            <person name="Baker R."/>
            <person name="Thomas B.C."/>
            <person name="Morowitz M.J."/>
            <person name="Banfield J.F."/>
        </authorList>
    </citation>
    <scope>NUCLEOTIDE SEQUENCE [LARGE SCALE GENOMIC DNA]</scope>
    <source>
        <strain evidence="14">S2_003_000_R1_3</strain>
    </source>
</reference>
<evidence type="ECO:0000256" key="8">
    <source>
        <dbReference type="ARBA" id="ARBA00025299"/>
    </source>
</evidence>
<keyword evidence="4 11" id="KW-0378">Hydrolase</keyword>
<evidence type="ECO:0000256" key="5">
    <source>
        <dbReference type="ARBA" id="ARBA00022962"/>
    </source>
</evidence>
<evidence type="ECO:0000256" key="3">
    <source>
        <dbReference type="ARBA" id="ARBA00022605"/>
    </source>
</evidence>
<comment type="function">
    <text evidence="8 11">IGPS catalyzes the conversion of PRFAR and glutamine to IGP, AICAR and glutamate. The HisH subunit catalyzes the hydrolysis of glutamine to glutamate and ammonia as part of the synthesis of IGP and AICAR. The resulting ammonia molecule is channeled to the active site of HisF.</text>
</comment>
<evidence type="ECO:0000256" key="12">
    <source>
        <dbReference type="SAM" id="MobiDB-lite"/>
    </source>
</evidence>
<feature type="region of interest" description="Disordered" evidence="12">
    <location>
        <begin position="134"/>
        <end position="153"/>
    </location>
</feature>
<gene>
    <name evidence="11" type="primary">hisH</name>
    <name evidence="14" type="ORF">DI525_04550</name>
</gene>
<protein>
    <recommendedName>
        <fullName evidence="11">Imidazole glycerol phosphate synthase subunit HisH</fullName>
        <ecNumber evidence="11">4.3.2.10</ecNumber>
    </recommendedName>
    <alternativeName>
        <fullName evidence="11">IGP synthase glutaminase subunit</fullName>
        <ecNumber evidence="11">3.5.1.2</ecNumber>
    </alternativeName>
    <alternativeName>
        <fullName evidence="11">IGP synthase subunit HisH</fullName>
    </alternativeName>
    <alternativeName>
        <fullName evidence="11">ImGP synthase subunit HisH</fullName>
        <shortName evidence="11">IGPS subunit HisH</shortName>
    </alternativeName>
</protein>
<dbReference type="RefSeq" id="WP_303734602.1">
    <property type="nucleotide sequence ID" value="NZ_CAKZHK010000008.1"/>
</dbReference>
<dbReference type="HAMAP" id="MF_00278">
    <property type="entry name" value="HisH"/>
    <property type="match status" value="1"/>
</dbReference>
<keyword evidence="11" id="KW-0963">Cytoplasm</keyword>
<dbReference type="CDD" id="cd01748">
    <property type="entry name" value="GATase1_IGP_Synthase"/>
    <property type="match status" value="1"/>
</dbReference>
<comment type="pathway">
    <text evidence="1 11">Amino-acid biosynthesis; L-histidine biosynthesis; L-histidine from 5-phospho-alpha-D-ribose 1-diphosphate: step 5/9.</text>
</comment>
<sequence length="270" mass="28674">MAQSTSRPSAAILDYGSGNLRSAERAIERAGAEVTITADPERVLAADGLLVPGVGAFAACMKGLRSVYGPRLIGQRLAGGRPVLGICVGMQVLFDSGVEFADGIHDEAEALPVSDSPDSGGATTLGRRVDVIRDPETGRPLDPTVSSTDISDDGVLSTPGCGEWPGTVERLTAKVLPHMGWNTLDIPEGARMFEGVAPDDRVYFVHSYAAQHWDMASDDHVAPAKVTWSTHENCRFIAAVENGPLWATQFHPEKSGSVGAVILRNWVETL</sequence>
<comment type="subcellular location">
    <subcellularLocation>
        <location evidence="11">Cytoplasm</location>
    </subcellularLocation>
</comment>
<comment type="caution">
    <text evidence="14">The sequence shown here is derived from an EMBL/GenBank/DDBJ whole genome shotgun (WGS) entry which is preliminary data.</text>
</comment>
<dbReference type="Proteomes" id="UP000249432">
    <property type="component" value="Unassembled WGS sequence"/>
</dbReference>
<evidence type="ECO:0000313" key="14">
    <source>
        <dbReference type="EMBL" id="PZR05294.1"/>
    </source>
</evidence>
<comment type="subunit">
    <text evidence="2 11">Heterodimer of HisH and HisF.</text>
</comment>
<feature type="domain" description="Glutamine amidotransferase" evidence="13">
    <location>
        <begin position="12"/>
        <end position="266"/>
    </location>
</feature>
<comment type="catalytic activity">
    <reaction evidence="10 11">
        <text>L-glutamine + H2O = L-glutamate + NH4(+)</text>
        <dbReference type="Rhea" id="RHEA:15889"/>
        <dbReference type="ChEBI" id="CHEBI:15377"/>
        <dbReference type="ChEBI" id="CHEBI:28938"/>
        <dbReference type="ChEBI" id="CHEBI:29985"/>
        <dbReference type="ChEBI" id="CHEBI:58359"/>
        <dbReference type="EC" id="3.5.1.2"/>
    </reaction>
</comment>
<dbReference type="GO" id="GO:0016829">
    <property type="term" value="F:lyase activity"/>
    <property type="evidence" value="ECO:0007669"/>
    <property type="project" value="UniProtKB-KW"/>
</dbReference>
<dbReference type="InterPro" id="IPR017926">
    <property type="entry name" value="GATASE"/>
</dbReference>
<evidence type="ECO:0000259" key="13">
    <source>
        <dbReference type="Pfam" id="PF00117"/>
    </source>
</evidence>
<keyword evidence="7 11" id="KW-0456">Lyase</keyword>
<dbReference type="EC" id="3.5.1.2" evidence="11"/>
<evidence type="ECO:0000256" key="9">
    <source>
        <dbReference type="ARBA" id="ARBA00047838"/>
    </source>
</evidence>
<evidence type="ECO:0000256" key="7">
    <source>
        <dbReference type="ARBA" id="ARBA00023239"/>
    </source>
</evidence>
<feature type="active site" description="Nucleophile" evidence="11">
    <location>
        <position position="87"/>
    </location>
</feature>